<reference evidence="2" key="2">
    <citation type="submission" date="2024-10" db="UniProtKB">
        <authorList>
            <consortium name="EnsemblProtists"/>
        </authorList>
    </citation>
    <scope>IDENTIFICATION</scope>
</reference>
<name>A0A0D3L1M5_EMIH1</name>
<dbReference type="AlphaFoldDB" id="A0A0D3L1M5"/>
<sequence length="219" mass="23313">MNPDRSCDTRDSPRNSRGSGSGSGSRSRSRSRSGSRSFSRSRSPPHPADDEGVSEFERASAFAGARRGMVFKLGASGLGYYADHGSEAAAAEAEAGAMRAALREVKEGDAGATAPADDPDAPIVAALASHRRGLAEAEAATEALLREAGRSGGRHLSHEAQKVEVRLTDQLLQLTEMRDDCETAAGRAVVKAEMERLQRLGRSLRSLSGGQAERHRQQW</sequence>
<reference evidence="3" key="1">
    <citation type="journal article" date="2013" name="Nature">
        <title>Pan genome of the phytoplankton Emiliania underpins its global distribution.</title>
        <authorList>
            <person name="Read B.A."/>
            <person name="Kegel J."/>
            <person name="Klute M.J."/>
            <person name="Kuo A."/>
            <person name="Lefebvre S.C."/>
            <person name="Maumus F."/>
            <person name="Mayer C."/>
            <person name="Miller J."/>
            <person name="Monier A."/>
            <person name="Salamov A."/>
            <person name="Young J."/>
            <person name="Aguilar M."/>
            <person name="Claverie J.M."/>
            <person name="Frickenhaus S."/>
            <person name="Gonzalez K."/>
            <person name="Herman E.K."/>
            <person name="Lin Y.C."/>
            <person name="Napier J."/>
            <person name="Ogata H."/>
            <person name="Sarno A.F."/>
            <person name="Shmutz J."/>
            <person name="Schroeder D."/>
            <person name="de Vargas C."/>
            <person name="Verret F."/>
            <person name="von Dassow P."/>
            <person name="Valentin K."/>
            <person name="Van de Peer Y."/>
            <person name="Wheeler G."/>
            <person name="Dacks J.B."/>
            <person name="Delwiche C.F."/>
            <person name="Dyhrman S.T."/>
            <person name="Glockner G."/>
            <person name="John U."/>
            <person name="Richards T."/>
            <person name="Worden A.Z."/>
            <person name="Zhang X."/>
            <person name="Grigoriev I.V."/>
            <person name="Allen A.E."/>
            <person name="Bidle K."/>
            <person name="Borodovsky M."/>
            <person name="Bowler C."/>
            <person name="Brownlee C."/>
            <person name="Cock J.M."/>
            <person name="Elias M."/>
            <person name="Gladyshev V.N."/>
            <person name="Groth M."/>
            <person name="Guda C."/>
            <person name="Hadaegh A."/>
            <person name="Iglesias-Rodriguez M.D."/>
            <person name="Jenkins J."/>
            <person name="Jones B.M."/>
            <person name="Lawson T."/>
            <person name="Leese F."/>
            <person name="Lindquist E."/>
            <person name="Lobanov A."/>
            <person name="Lomsadze A."/>
            <person name="Malik S.B."/>
            <person name="Marsh M.E."/>
            <person name="Mackinder L."/>
            <person name="Mock T."/>
            <person name="Mueller-Roeber B."/>
            <person name="Pagarete A."/>
            <person name="Parker M."/>
            <person name="Probert I."/>
            <person name="Quesneville H."/>
            <person name="Raines C."/>
            <person name="Rensing S.A."/>
            <person name="Riano-Pachon D.M."/>
            <person name="Richier S."/>
            <person name="Rokitta S."/>
            <person name="Shiraiwa Y."/>
            <person name="Soanes D.M."/>
            <person name="van der Giezen M."/>
            <person name="Wahlund T.M."/>
            <person name="Williams B."/>
            <person name="Wilson W."/>
            <person name="Wolfe G."/>
            <person name="Wurch L.L."/>
        </authorList>
    </citation>
    <scope>NUCLEOTIDE SEQUENCE</scope>
</reference>
<dbReference type="KEGG" id="ehx:EMIHUDRAFT_431863"/>
<proteinExistence type="predicted"/>
<dbReference type="HOGENOM" id="CLU_1263557_0_0_1"/>
<protein>
    <recommendedName>
        <fullName evidence="4">CWF21 domain-containing protein</fullName>
    </recommendedName>
</protein>
<dbReference type="EnsemblProtists" id="EOD41910">
    <property type="protein sequence ID" value="EOD41910"/>
    <property type="gene ID" value="EMIHUDRAFT_431863"/>
</dbReference>
<dbReference type="PaxDb" id="2903-EOD41910"/>
<feature type="compositionally biased region" description="Basic and acidic residues" evidence="1">
    <location>
        <begin position="1"/>
        <end position="14"/>
    </location>
</feature>
<dbReference type="Proteomes" id="UP000013827">
    <property type="component" value="Unassembled WGS sequence"/>
</dbReference>
<evidence type="ECO:0000256" key="1">
    <source>
        <dbReference type="SAM" id="MobiDB-lite"/>
    </source>
</evidence>
<evidence type="ECO:0000313" key="2">
    <source>
        <dbReference type="EnsemblProtists" id="EOD41910"/>
    </source>
</evidence>
<evidence type="ECO:0008006" key="4">
    <source>
        <dbReference type="Google" id="ProtNLM"/>
    </source>
</evidence>
<feature type="region of interest" description="Disordered" evidence="1">
    <location>
        <begin position="1"/>
        <end position="55"/>
    </location>
</feature>
<dbReference type="RefSeq" id="XP_005794339.1">
    <property type="nucleotide sequence ID" value="XM_005794282.1"/>
</dbReference>
<evidence type="ECO:0000313" key="3">
    <source>
        <dbReference type="Proteomes" id="UP000013827"/>
    </source>
</evidence>
<keyword evidence="3" id="KW-1185">Reference proteome</keyword>
<accession>A0A0D3L1M5</accession>
<dbReference type="GeneID" id="17287180"/>
<organism evidence="2 3">
    <name type="scientific">Emiliania huxleyi (strain CCMP1516)</name>
    <dbReference type="NCBI Taxonomy" id="280463"/>
    <lineage>
        <taxon>Eukaryota</taxon>
        <taxon>Haptista</taxon>
        <taxon>Haptophyta</taxon>
        <taxon>Prymnesiophyceae</taxon>
        <taxon>Isochrysidales</taxon>
        <taxon>Noelaerhabdaceae</taxon>
        <taxon>Emiliania</taxon>
    </lineage>
</organism>